<comment type="caution">
    <text evidence="2">The sequence shown here is derived from an EMBL/GenBank/DDBJ whole genome shotgun (WGS) entry which is preliminary data.</text>
</comment>
<dbReference type="InterPro" id="IPR006311">
    <property type="entry name" value="TAT_signal"/>
</dbReference>
<dbReference type="InterPro" id="IPR052516">
    <property type="entry name" value="N-heterocyclic_Hydroxylase"/>
</dbReference>
<dbReference type="PANTHER" id="PTHR47495">
    <property type="entry name" value="ALDEHYDE DEHYDROGENASE"/>
    <property type="match status" value="1"/>
</dbReference>
<dbReference type="Pfam" id="PF02738">
    <property type="entry name" value="MoCoBD_1"/>
    <property type="match status" value="1"/>
</dbReference>
<feature type="domain" description="Aldehyde oxidase/xanthine dehydrogenase a/b hammerhead" evidence="1">
    <location>
        <begin position="227"/>
        <end position="304"/>
    </location>
</feature>
<evidence type="ECO:0000259" key="1">
    <source>
        <dbReference type="SMART" id="SM01008"/>
    </source>
</evidence>
<organism evidence="2 3">
    <name type="scientific">Acidicapsa dinghuensis</name>
    <dbReference type="NCBI Taxonomy" id="2218256"/>
    <lineage>
        <taxon>Bacteria</taxon>
        <taxon>Pseudomonadati</taxon>
        <taxon>Acidobacteriota</taxon>
        <taxon>Terriglobia</taxon>
        <taxon>Terriglobales</taxon>
        <taxon>Acidobacteriaceae</taxon>
        <taxon>Acidicapsa</taxon>
    </lineage>
</organism>
<accession>A0ABW1EDC7</accession>
<dbReference type="InterPro" id="IPR036856">
    <property type="entry name" value="Ald_Oxase/Xan_DH_a/b_sf"/>
</dbReference>
<keyword evidence="3" id="KW-1185">Reference proteome</keyword>
<dbReference type="EMBL" id="JBHSPH010000002">
    <property type="protein sequence ID" value="MFC5861974.1"/>
    <property type="molecule type" value="Genomic_DNA"/>
</dbReference>
<dbReference type="Gene3D" id="3.30.365.10">
    <property type="entry name" value="Aldehyde oxidase/xanthine dehydrogenase, molybdopterin binding domain"/>
    <property type="match status" value="4"/>
</dbReference>
<proteinExistence type="predicted"/>
<dbReference type="PROSITE" id="PS51318">
    <property type="entry name" value="TAT"/>
    <property type="match status" value="1"/>
</dbReference>
<dbReference type="PIRSF" id="PIRSF036389">
    <property type="entry name" value="IOR_B"/>
    <property type="match status" value="1"/>
</dbReference>
<dbReference type="InterPro" id="IPR000674">
    <property type="entry name" value="Ald_Oxase/Xan_DH_a/b"/>
</dbReference>
<dbReference type="Pfam" id="PF20256">
    <property type="entry name" value="MoCoBD_2"/>
    <property type="match status" value="2"/>
</dbReference>
<protein>
    <submittedName>
        <fullName evidence="2">Molybdopterin cofactor-binding domain-containing protein</fullName>
    </submittedName>
</protein>
<name>A0ABW1EDC7_9BACT</name>
<dbReference type="InterPro" id="IPR008274">
    <property type="entry name" value="AldOxase/xan_DH_MoCoBD1"/>
</dbReference>
<evidence type="ECO:0000313" key="2">
    <source>
        <dbReference type="EMBL" id="MFC5861974.1"/>
    </source>
</evidence>
<dbReference type="SUPFAM" id="SSF56003">
    <property type="entry name" value="Molybdenum cofactor-binding domain"/>
    <property type="match status" value="2"/>
</dbReference>
<dbReference type="RefSeq" id="WP_263337893.1">
    <property type="nucleotide sequence ID" value="NZ_JAGSYH010000004.1"/>
</dbReference>
<dbReference type="PANTHER" id="PTHR47495:SF1">
    <property type="entry name" value="BLL3820 PROTEIN"/>
    <property type="match status" value="1"/>
</dbReference>
<dbReference type="Proteomes" id="UP001596091">
    <property type="component" value="Unassembled WGS sequence"/>
</dbReference>
<dbReference type="SMART" id="SM01008">
    <property type="entry name" value="Ald_Xan_dh_C"/>
    <property type="match status" value="1"/>
</dbReference>
<dbReference type="Gene3D" id="3.90.1170.50">
    <property type="entry name" value="Aldehyde oxidase/xanthine dehydrogenase, a/b hammerhead"/>
    <property type="match status" value="1"/>
</dbReference>
<sequence>MPTSELMNDLLAEAAQQEVIGRLHRFQLDRRDLLKALGGGLLVSLAGGSALAQESGRRSGEHELPQDVSAWIHIGADGRVTVFTGKVEVGQNIRTSLAQLVAEELRVPFRAITMVMGDTDLTPWDMGTFGSRSTPTMGPQLRNMAVTARQMLMEAAAQRWSADASGLAAADGRVTDPKSGRSLAYGEITRGEKLERVVSGDPPFTPAIEWKIAGTAEPKVNGRDFVTGRHQYPSDIVRPEMVFGKVLRPAGFNATLVSADTAKAAKMDGVQVVRDGDFVGVTAADPWVAEQALAAIDAKWNVPQQISNRELFEYLKNNPENGGHERDDVEQATPAELQQAMAGADVKLEQNYTVAYIAHAPLEPRAAVAEWSGGRLTVWTGTQRPFGVREELAEAFRIPESRVRVIQPDMGSGYGGKHTGECAIEAARLAKAAGKPVKLVWTREEEFTWAYFRPAGWIEIRSGARRDGTIVAWEHHNYNSGPAAIASPYNVAHQVSQFHPTKYPLRQGSYRGLAATANHFARESHMDELAHAVDMGPLEFRLKNLTDERLRAVLEAAAEKFGWGHAKAAAGHGFGIAAGVDKGGHVAACAEVEVDGGGTVRVRRVVQAWESGAIVNPDGLRNQTMGAMVQALGGALFEAVQFENGRILNPHFAQYRVPRFKDMPEVEVVLLDRKDLPSAGAGETGIVAVAPAVGNAIFAATGKRVRSMPMAAGGELSS</sequence>
<gene>
    <name evidence="2" type="ORF">ACFPT7_06695</name>
</gene>
<dbReference type="InterPro" id="IPR037165">
    <property type="entry name" value="AldOxase/xan_DH_Mopterin-bd_sf"/>
</dbReference>
<dbReference type="InterPro" id="IPR046867">
    <property type="entry name" value="AldOxase/xan_DH_MoCoBD2"/>
</dbReference>
<dbReference type="SUPFAM" id="SSF54665">
    <property type="entry name" value="CO dehydrogenase molybdoprotein N-domain-like"/>
    <property type="match status" value="1"/>
</dbReference>
<reference evidence="3" key="1">
    <citation type="journal article" date="2019" name="Int. J. Syst. Evol. Microbiol.">
        <title>The Global Catalogue of Microorganisms (GCM) 10K type strain sequencing project: providing services to taxonomists for standard genome sequencing and annotation.</title>
        <authorList>
            <consortium name="The Broad Institute Genomics Platform"/>
            <consortium name="The Broad Institute Genome Sequencing Center for Infectious Disease"/>
            <person name="Wu L."/>
            <person name="Ma J."/>
        </authorList>
    </citation>
    <scope>NUCLEOTIDE SEQUENCE [LARGE SCALE GENOMIC DNA]</scope>
    <source>
        <strain evidence="3">JCM 4087</strain>
    </source>
</reference>
<evidence type="ECO:0000313" key="3">
    <source>
        <dbReference type="Proteomes" id="UP001596091"/>
    </source>
</evidence>
<dbReference type="InterPro" id="IPR012368">
    <property type="entry name" value="OxRdtase_Mopterin-bd_su_IorB"/>
</dbReference>